<dbReference type="AlphaFoldDB" id="A0A851HTA7"/>
<sequence length="123" mass="14171">MLKQLWRKLGAEFPQFPQTGLVGREGKPGASDTFKADSFRVLPHVTHTGEFHLERLTGLLNSRYGKRYEITETSSDEELLDLIVYAARVQDQDVQRELLLFYLNCSPVIQDYLRSEEALLNQL</sequence>
<accession>A0A851HTA7</accession>
<gene>
    <name evidence="1" type="ORF">HLV39_12160</name>
</gene>
<proteinExistence type="predicted"/>
<dbReference type="EMBL" id="JABEVQ010000006">
    <property type="protein sequence ID" value="NWN92247.1"/>
    <property type="molecule type" value="Genomic_DNA"/>
</dbReference>
<evidence type="ECO:0000313" key="1">
    <source>
        <dbReference type="EMBL" id="NWN92247.1"/>
    </source>
</evidence>
<comment type="caution">
    <text evidence="1">The sequence shown here is derived from an EMBL/GenBank/DDBJ whole genome shotgun (WGS) entry which is preliminary data.</text>
</comment>
<keyword evidence="2" id="KW-1185">Reference proteome</keyword>
<reference evidence="1 2" key="1">
    <citation type="submission" date="2020-03" db="EMBL/GenBank/DDBJ databases">
        <title>Metagenomic, metatranscriptomic, and metabolomic analyses revealed the key microbes and metabolic features during the fermentation of ganjang, Korean traditional soy sauce.</title>
        <authorList>
            <person name="Chun B.H."/>
            <person name="Jeon C.O."/>
        </authorList>
    </citation>
    <scope>NUCLEOTIDE SEQUENCE [LARGE SCALE GENOMIC DNA]</scope>
    <source>
        <strain evidence="1 2">KG14</strain>
    </source>
</reference>
<dbReference type="Proteomes" id="UP000536442">
    <property type="component" value="Unassembled WGS sequence"/>
</dbReference>
<organism evidence="1 2">
    <name type="scientific">Marinobacter adhaerens</name>
    <dbReference type="NCBI Taxonomy" id="1033846"/>
    <lineage>
        <taxon>Bacteria</taxon>
        <taxon>Pseudomonadati</taxon>
        <taxon>Pseudomonadota</taxon>
        <taxon>Gammaproteobacteria</taxon>
        <taxon>Pseudomonadales</taxon>
        <taxon>Marinobacteraceae</taxon>
        <taxon>Marinobacter</taxon>
    </lineage>
</organism>
<protein>
    <submittedName>
        <fullName evidence="1">Uncharacterized protein</fullName>
    </submittedName>
</protein>
<evidence type="ECO:0000313" key="2">
    <source>
        <dbReference type="Proteomes" id="UP000536442"/>
    </source>
</evidence>
<name>A0A851HTA7_9GAMM</name>